<keyword evidence="5 7" id="KW-0460">Magnesium</keyword>
<feature type="binding site" evidence="7">
    <location>
        <begin position="189"/>
        <end position="191"/>
    </location>
    <ligand>
        <name>substrate</name>
    </ligand>
</feature>
<organism evidence="9 10">
    <name type="scientific">Methyloceanibacter caenitepidi</name>
    <dbReference type="NCBI Taxonomy" id="1384459"/>
    <lineage>
        <taxon>Bacteria</taxon>
        <taxon>Pseudomonadati</taxon>
        <taxon>Pseudomonadota</taxon>
        <taxon>Alphaproteobacteria</taxon>
        <taxon>Hyphomicrobiales</taxon>
        <taxon>Hyphomicrobiaceae</taxon>
        <taxon>Methyloceanibacter</taxon>
    </lineage>
</organism>
<evidence type="ECO:0000256" key="5">
    <source>
        <dbReference type="ARBA" id="ARBA00022842"/>
    </source>
</evidence>
<dbReference type="GO" id="GO:0003872">
    <property type="term" value="F:6-phosphofructokinase activity"/>
    <property type="evidence" value="ECO:0007669"/>
    <property type="project" value="UniProtKB-UniRule"/>
</dbReference>
<proteinExistence type="inferred from homology"/>
<feature type="binding site" evidence="7">
    <location>
        <position position="254"/>
    </location>
    <ligand>
        <name>substrate</name>
    </ligand>
</feature>
<dbReference type="Gene3D" id="3.40.50.450">
    <property type="match status" value="1"/>
</dbReference>
<dbReference type="HAMAP" id="MF_01978">
    <property type="entry name" value="Phosphofructokinase_II_B2"/>
    <property type="match status" value="1"/>
</dbReference>
<evidence type="ECO:0000256" key="7">
    <source>
        <dbReference type="HAMAP-Rule" id="MF_01978"/>
    </source>
</evidence>
<sequence>MSDLPTGNAAIGQSGGPTAVINQSLVGVVEGLQKGLVASGTVKQILGMRHGVRGIAKDGGDLVDLTAMPAKTLDVIAQTPSAALGSTRDKPDEEYCAQILHGCRQNNIRYFFYIGGNDSADTCRIVNEKAAEAGYEMRCFHVPKTIDNDLKENDHTPGFASAARFVTLAHMGDALDNASLGGIKINVVMGRQAGFLTAAASLARGCRETDKDAAKRPAPHLIYVPEVPFVMDHFLQDVDRVYSALGRCQIAVSEGIRDADGNEIGPQLMRSGEVDAHGNVQLSGSGALGDGLADAVKKALTPTGGKAPRVRADTFGYLQRCWPATSSIDALEARGVGRHAAKLAADGHAGASITIIRTSNVPGDYRSEFGRADLSAVARHARHMPEDFSDDGNNISAIFYDYCHPLVGELPTFGKL</sequence>
<dbReference type="Pfam" id="PF00365">
    <property type="entry name" value="PFK"/>
    <property type="match status" value="1"/>
</dbReference>
<dbReference type="GO" id="GO:0047334">
    <property type="term" value="F:diphosphate-fructose-6-phosphate 1-phosphotransferase activity"/>
    <property type="evidence" value="ECO:0007669"/>
    <property type="project" value="UniProtKB-EC"/>
</dbReference>
<keyword evidence="7" id="KW-0963">Cytoplasm</keyword>
<dbReference type="InterPro" id="IPR000023">
    <property type="entry name" value="Phosphofructokinase_dom"/>
</dbReference>
<dbReference type="InterPro" id="IPR050929">
    <property type="entry name" value="PFKA"/>
</dbReference>
<evidence type="ECO:0000256" key="6">
    <source>
        <dbReference type="ARBA" id="ARBA00048072"/>
    </source>
</evidence>
<comment type="activity regulation">
    <text evidence="7">Non-allosteric.</text>
</comment>
<comment type="cofactor">
    <cofactor evidence="7">
        <name>Mg(2+)</name>
        <dbReference type="ChEBI" id="CHEBI:18420"/>
    </cofactor>
</comment>
<evidence type="ECO:0000256" key="2">
    <source>
        <dbReference type="ARBA" id="ARBA00022679"/>
    </source>
</evidence>
<dbReference type="HOGENOM" id="CLU_020655_1_1_5"/>
<dbReference type="STRING" id="1384459.GL4_0665"/>
<evidence type="ECO:0000256" key="3">
    <source>
        <dbReference type="ARBA" id="ARBA00022723"/>
    </source>
</evidence>
<dbReference type="UniPathway" id="UPA00109">
    <property type="reaction ID" value="UER00182"/>
</dbReference>
<feature type="binding site" evidence="7">
    <location>
        <begin position="317"/>
        <end position="320"/>
    </location>
    <ligand>
        <name>substrate</name>
    </ligand>
</feature>
<dbReference type="PROSITE" id="PS50873">
    <property type="entry name" value="PEROXIDASE_4"/>
    <property type="match status" value="1"/>
</dbReference>
<keyword evidence="7" id="KW-0324">Glycolysis</keyword>
<keyword evidence="4 7" id="KW-0418">Kinase</keyword>
<dbReference type="PANTHER" id="PTHR45770">
    <property type="entry name" value="ATP-DEPENDENT 6-PHOSPHOFRUCTOKINASE 1"/>
    <property type="match status" value="1"/>
</dbReference>
<dbReference type="GO" id="GO:0005737">
    <property type="term" value="C:cytoplasm"/>
    <property type="evidence" value="ECO:0007669"/>
    <property type="project" value="UniProtKB-SubCell"/>
</dbReference>
<dbReference type="EMBL" id="AP014648">
    <property type="protein sequence ID" value="BAQ16128.1"/>
    <property type="molecule type" value="Genomic_DNA"/>
</dbReference>
<dbReference type="GO" id="GO:0006979">
    <property type="term" value="P:response to oxidative stress"/>
    <property type="evidence" value="ECO:0007669"/>
    <property type="project" value="InterPro"/>
</dbReference>
<feature type="binding site" evidence="7">
    <location>
        <begin position="145"/>
        <end position="147"/>
    </location>
    <ligand>
        <name>substrate</name>
    </ligand>
</feature>
<feature type="site" description="Important for catalytic activity; stabilizes the transition state when the phosphoryl donor is PPi" evidence="7">
    <location>
        <position position="144"/>
    </location>
</feature>
<feature type="binding site" evidence="7">
    <location>
        <position position="16"/>
    </location>
    <ligand>
        <name>diphosphate</name>
        <dbReference type="ChEBI" id="CHEBI:33019"/>
    </ligand>
</feature>
<evidence type="ECO:0000259" key="8">
    <source>
        <dbReference type="PROSITE" id="PS50873"/>
    </source>
</evidence>
<dbReference type="PIRSF" id="PIRSF036483">
    <property type="entry name" value="PFK_XF0274"/>
    <property type="match status" value="1"/>
</dbReference>
<dbReference type="Proteomes" id="UP000031643">
    <property type="component" value="Chromosome"/>
</dbReference>
<evidence type="ECO:0000256" key="1">
    <source>
        <dbReference type="ARBA" id="ARBA00003138"/>
    </source>
</evidence>
<comment type="subunit">
    <text evidence="7">Homodimer.</text>
</comment>
<comment type="function">
    <text evidence="1 7">Catalyzes the phosphorylation of D-fructose 6-phosphate, the first committing step of glycolysis. Uses inorganic phosphate (PPi) as phosphoryl donor instead of ATP like common ATP-dependent phosphofructokinases (ATP-PFKs), which renders the reaction reversible, and can thus function both in glycolysis and gluconeogenesis. Consistently, PPi-PFK can replace the enzymes of both the forward (ATP-PFK) and reverse (fructose-bisphosphatase (FBPase)) reactions.</text>
</comment>
<comment type="similarity">
    <text evidence="7">Belongs to the phosphofructokinase type A (PFKA) family. PPi-dependent PFK group II subfamily. Clade 'B2' sub-subfamily.</text>
</comment>
<dbReference type="GO" id="GO:0046872">
    <property type="term" value="F:metal ion binding"/>
    <property type="evidence" value="ECO:0007669"/>
    <property type="project" value="UniProtKB-KW"/>
</dbReference>
<dbReference type="AlphaFoldDB" id="A0A0A8JZ89"/>
<protein>
    <recommendedName>
        <fullName evidence="7">Pyrophosphate--fructose 6-phosphate 1-phosphotransferase</fullName>
        <ecNumber evidence="7">2.7.1.90</ecNumber>
    </recommendedName>
    <alternativeName>
        <fullName evidence="7">6-phosphofructokinase, pyrophosphate dependent</fullName>
    </alternativeName>
    <alternativeName>
        <fullName evidence="7">PPi-dependent phosphofructokinase</fullName>
        <shortName evidence="7">PPi-PFK</shortName>
    </alternativeName>
    <alternativeName>
        <fullName evidence="7">Pyrophosphate-dependent 6-phosphofructose-1-kinase</fullName>
    </alternativeName>
</protein>
<evidence type="ECO:0000313" key="10">
    <source>
        <dbReference type="Proteomes" id="UP000031643"/>
    </source>
</evidence>
<accession>A0A0A8JZ89</accession>
<reference evidence="9 10" key="1">
    <citation type="submission" date="2014-09" db="EMBL/GenBank/DDBJ databases">
        <title>Genome sequencing of Methyloceanibacter caenitepidi Gela4.</title>
        <authorList>
            <person name="Takeuchi M."/>
            <person name="Susumu S."/>
            <person name="Kamagata Y."/>
            <person name="Oshima K."/>
            <person name="Hattori M."/>
            <person name="Iwasaki W."/>
        </authorList>
    </citation>
    <scope>NUCLEOTIDE SEQUENCE [LARGE SCALE GENOMIC DNA]</scope>
    <source>
        <strain evidence="9 10">Gela4</strain>
    </source>
</reference>
<name>A0A0A8JZ89_9HYPH</name>
<dbReference type="OrthoDB" id="9802503at2"/>
<dbReference type="EC" id="2.7.1.90" evidence="7"/>
<keyword evidence="3 7" id="KW-0479">Metal-binding</keyword>
<evidence type="ECO:0000313" key="9">
    <source>
        <dbReference type="EMBL" id="BAQ16128.1"/>
    </source>
</evidence>
<dbReference type="RefSeq" id="WP_082025431.1">
    <property type="nucleotide sequence ID" value="NZ_AP014648.1"/>
</dbReference>
<feature type="binding site" evidence="7">
    <location>
        <position position="117"/>
    </location>
    <ligand>
        <name>Mg(2+)</name>
        <dbReference type="ChEBI" id="CHEBI:18420"/>
        <note>catalytic</note>
    </ligand>
</feature>
<comment type="subcellular location">
    <subcellularLocation>
        <location evidence="7">Cytoplasm</location>
    </subcellularLocation>
</comment>
<dbReference type="SUPFAM" id="SSF53784">
    <property type="entry name" value="Phosphofructokinase"/>
    <property type="match status" value="1"/>
</dbReference>
<feature type="active site" description="Proton acceptor" evidence="7">
    <location>
        <position position="147"/>
    </location>
</feature>
<dbReference type="KEGG" id="mcg:GL4_0665"/>
<keyword evidence="2 7" id="KW-0808">Transferase</keyword>
<dbReference type="Gene3D" id="3.40.50.460">
    <property type="entry name" value="Phosphofructokinase domain"/>
    <property type="match status" value="1"/>
</dbReference>
<gene>
    <name evidence="7" type="primary">pfp</name>
    <name evidence="9" type="ORF">GL4_0665</name>
</gene>
<dbReference type="GO" id="GO:0020037">
    <property type="term" value="F:heme binding"/>
    <property type="evidence" value="ECO:0007669"/>
    <property type="project" value="InterPro"/>
</dbReference>
<dbReference type="InterPro" id="IPR002016">
    <property type="entry name" value="Haem_peroxidase"/>
</dbReference>
<keyword evidence="10" id="KW-1185">Reference proteome</keyword>
<evidence type="ECO:0000256" key="4">
    <source>
        <dbReference type="ARBA" id="ARBA00022777"/>
    </source>
</evidence>
<dbReference type="InterPro" id="IPR011404">
    <property type="entry name" value="PPi-PFK"/>
</dbReference>
<dbReference type="InterPro" id="IPR035966">
    <property type="entry name" value="PKF_sf"/>
</dbReference>
<dbReference type="GO" id="GO:0004601">
    <property type="term" value="F:peroxidase activity"/>
    <property type="evidence" value="ECO:0007669"/>
    <property type="project" value="InterPro"/>
</dbReference>
<comment type="pathway">
    <text evidence="7">Carbohydrate degradation; glycolysis; D-glyceraldehyde 3-phosphate and glycerone phosphate from D-glucose: step 3/4.</text>
</comment>
<dbReference type="NCBIfam" id="NF010675">
    <property type="entry name" value="PRK14072.1"/>
    <property type="match status" value="1"/>
</dbReference>
<comment type="catalytic activity">
    <reaction evidence="6 7">
        <text>beta-D-fructose 6-phosphate + diphosphate = beta-D-fructose 1,6-bisphosphate + phosphate + H(+)</text>
        <dbReference type="Rhea" id="RHEA:13613"/>
        <dbReference type="ChEBI" id="CHEBI:15378"/>
        <dbReference type="ChEBI" id="CHEBI:32966"/>
        <dbReference type="ChEBI" id="CHEBI:33019"/>
        <dbReference type="ChEBI" id="CHEBI:43474"/>
        <dbReference type="ChEBI" id="CHEBI:57634"/>
        <dbReference type="EC" id="2.7.1.90"/>
    </reaction>
</comment>
<feature type="site" description="Important for catalytic activity and substrate specificity; stabilizes the transition state when the phosphoryl donor is PPi; prevents ATP from binding by mimicking the alpha-phosphate group of ATP" evidence="7">
    <location>
        <position position="118"/>
    </location>
</feature>
<feature type="domain" description="Plant heme peroxidase family profile" evidence="8">
    <location>
        <begin position="100"/>
        <end position="219"/>
    </location>
</feature>